<dbReference type="AlphaFoldDB" id="T0JX87"/>
<sequence>MADLAWAKMDHHPTTVACVSAIPMRAMATTVGDSHAAKRLKTAPLSRPILNAAAIFQAGVANSWRKRNQLVDPHPMRLAAVI</sequence>
<organism evidence="1 2">
    <name type="scientific">Colletotrichum gloeosporioides (strain Cg-14)</name>
    <name type="common">Anthracnose fungus</name>
    <name type="synonym">Glomerella cingulata</name>
    <dbReference type="NCBI Taxonomy" id="1237896"/>
    <lineage>
        <taxon>Eukaryota</taxon>
        <taxon>Fungi</taxon>
        <taxon>Dikarya</taxon>
        <taxon>Ascomycota</taxon>
        <taxon>Pezizomycotina</taxon>
        <taxon>Sordariomycetes</taxon>
        <taxon>Hypocreomycetidae</taxon>
        <taxon>Glomerellales</taxon>
        <taxon>Glomerellaceae</taxon>
        <taxon>Colletotrichum</taxon>
        <taxon>Colletotrichum gloeosporioides species complex</taxon>
    </lineage>
</organism>
<name>T0JX87_COLGC</name>
<comment type="caution">
    <text evidence="1">The sequence shown here is derived from an EMBL/GenBank/DDBJ whole genome shotgun (WGS) entry which is preliminary data.</text>
</comment>
<accession>T0JX87</accession>
<gene>
    <name evidence="1" type="ORF">CGLO_17202</name>
</gene>
<dbReference type="Proteomes" id="UP000015530">
    <property type="component" value="Unassembled WGS sequence"/>
</dbReference>
<dbReference type="EMBL" id="AMYD01004101">
    <property type="protein sequence ID" value="EQB44084.1"/>
    <property type="molecule type" value="Genomic_DNA"/>
</dbReference>
<evidence type="ECO:0000313" key="1">
    <source>
        <dbReference type="EMBL" id="EQB44084.1"/>
    </source>
</evidence>
<protein>
    <submittedName>
        <fullName evidence="1">Uncharacterized protein</fullName>
    </submittedName>
</protein>
<proteinExistence type="predicted"/>
<reference evidence="2" key="1">
    <citation type="journal article" date="2013" name="Mol. Plant Microbe Interact.">
        <title>Global aspects of pacC regulation of pathogenicity genes in Colletotrichum gloeosporioides as revealed by transcriptome analysis.</title>
        <authorList>
            <person name="Alkan N."/>
            <person name="Meng X."/>
            <person name="Friedlander G."/>
            <person name="Reuveni E."/>
            <person name="Sukno S."/>
            <person name="Sherman A."/>
            <person name="Thon M."/>
            <person name="Fluhr R."/>
            <person name="Prusky D."/>
        </authorList>
    </citation>
    <scope>NUCLEOTIDE SEQUENCE [LARGE SCALE GENOMIC DNA]</scope>
    <source>
        <strain evidence="2">Cg-14</strain>
    </source>
</reference>
<evidence type="ECO:0000313" key="2">
    <source>
        <dbReference type="Proteomes" id="UP000015530"/>
    </source>
</evidence>
<dbReference type="HOGENOM" id="CLU_2558164_0_0_1"/>